<protein>
    <recommendedName>
        <fullName evidence="4">Lipoprotein</fullName>
    </recommendedName>
</protein>
<evidence type="ECO:0000313" key="2">
    <source>
        <dbReference type="EMBL" id="BDD09504.1"/>
    </source>
</evidence>
<feature type="signal peptide" evidence="1">
    <location>
        <begin position="1"/>
        <end position="22"/>
    </location>
</feature>
<keyword evidence="3" id="KW-1185">Reference proteome</keyword>
<gene>
    <name evidence="2" type="ORF">FUAX_19360</name>
</gene>
<evidence type="ECO:0000313" key="3">
    <source>
        <dbReference type="Proteomes" id="UP001348817"/>
    </source>
</evidence>
<evidence type="ECO:0000256" key="1">
    <source>
        <dbReference type="SAM" id="SignalP"/>
    </source>
</evidence>
<dbReference type="RefSeq" id="WP_338391102.1">
    <property type="nucleotide sequence ID" value="NZ_AP025314.1"/>
</dbReference>
<keyword evidence="1" id="KW-0732">Signal</keyword>
<proteinExistence type="predicted"/>
<reference evidence="2 3" key="1">
    <citation type="submission" date="2021-12" db="EMBL/GenBank/DDBJ databases">
        <title>Genome sequencing of bacteria with rrn-lacking chromosome and rrn-plasmid.</title>
        <authorList>
            <person name="Anda M."/>
            <person name="Iwasaki W."/>
        </authorList>
    </citation>
    <scope>NUCLEOTIDE SEQUENCE [LARGE SCALE GENOMIC DNA]</scope>
    <source>
        <strain evidence="2 3">DSM 100852</strain>
    </source>
</reference>
<dbReference type="AlphaFoldDB" id="A0AAU9CSU0"/>
<accession>A0AAU9CSU0</accession>
<organism evidence="2 3">
    <name type="scientific">Fulvitalea axinellae</name>
    <dbReference type="NCBI Taxonomy" id="1182444"/>
    <lineage>
        <taxon>Bacteria</taxon>
        <taxon>Pseudomonadati</taxon>
        <taxon>Bacteroidota</taxon>
        <taxon>Cytophagia</taxon>
        <taxon>Cytophagales</taxon>
        <taxon>Persicobacteraceae</taxon>
        <taxon>Fulvitalea</taxon>
    </lineage>
</organism>
<feature type="chain" id="PRO_5043829587" description="Lipoprotein" evidence="1">
    <location>
        <begin position="23"/>
        <end position="181"/>
    </location>
</feature>
<sequence>MRKRITSLVLMAFALTTSSCLSTEEKKKKAEEEGNALIAIKSKLIKGAGEALKSDGKDAVETATEGVGEIIKGVNSGFDKSINQANIEADSVFLKTFSLGRLSKDFSSSDSVKARKVSVYLIAEKAFDGKVKLKAFDASGMEIGRSVLKVKIDEDDSRYFDFEFDKRTPLLQAHRFVINLK</sequence>
<dbReference type="Proteomes" id="UP001348817">
    <property type="component" value="Chromosome"/>
</dbReference>
<evidence type="ECO:0008006" key="4">
    <source>
        <dbReference type="Google" id="ProtNLM"/>
    </source>
</evidence>
<name>A0AAU9CSU0_9BACT</name>
<dbReference type="KEGG" id="fax:FUAX_19360"/>
<dbReference type="PROSITE" id="PS51257">
    <property type="entry name" value="PROKAR_LIPOPROTEIN"/>
    <property type="match status" value="1"/>
</dbReference>
<dbReference type="EMBL" id="AP025314">
    <property type="protein sequence ID" value="BDD09504.1"/>
    <property type="molecule type" value="Genomic_DNA"/>
</dbReference>